<dbReference type="EMBL" id="MKWS01000001">
    <property type="protein sequence ID" value="RVD80037.1"/>
    <property type="molecule type" value="Genomic_DNA"/>
</dbReference>
<gene>
    <name evidence="1" type="ORF">A9HBioS_0561</name>
</gene>
<organism evidence="1 2">
    <name type="scientific">Pseudomonas koreensis</name>
    <dbReference type="NCBI Taxonomy" id="198620"/>
    <lineage>
        <taxon>Bacteria</taxon>
        <taxon>Pseudomonadati</taxon>
        <taxon>Pseudomonadota</taxon>
        <taxon>Gammaproteobacteria</taxon>
        <taxon>Pseudomonadales</taxon>
        <taxon>Pseudomonadaceae</taxon>
        <taxon>Pseudomonas</taxon>
    </lineage>
</organism>
<evidence type="ECO:0000313" key="1">
    <source>
        <dbReference type="EMBL" id="RVD80037.1"/>
    </source>
</evidence>
<dbReference type="AlphaFoldDB" id="A0AA94EVL1"/>
<protein>
    <submittedName>
        <fullName evidence="1">Uncharacterized protein</fullName>
    </submittedName>
</protein>
<accession>A0AA94EVL1</accession>
<name>A0AA94EVL1_9PSED</name>
<sequence>MGIGGSNRRTDCLFFARLAKASIVDLTPIRCGDAMEDIFVVKRCNKIIIHGRRAGESLQEPAEASSWYRINDTRTGGFIGDGYDLEEEARRECRRLNAASTPLPARQSSG</sequence>
<dbReference type="Proteomes" id="UP000288002">
    <property type="component" value="Unassembled WGS sequence"/>
</dbReference>
<evidence type="ECO:0000313" key="2">
    <source>
        <dbReference type="Proteomes" id="UP000288002"/>
    </source>
</evidence>
<comment type="caution">
    <text evidence="1">The sequence shown here is derived from an EMBL/GenBank/DDBJ whole genome shotgun (WGS) entry which is preliminary data.</text>
</comment>
<reference evidence="1 2" key="1">
    <citation type="submission" date="2016-10" db="EMBL/GenBank/DDBJ databases">
        <title>Search of new enzymes for the oxidation of sulfur compounds.</title>
        <authorList>
            <person name="Novo A."/>
            <person name="Moreira I.S."/>
            <person name="Castro P.M."/>
        </authorList>
    </citation>
    <scope>NUCLEOTIDE SEQUENCE [LARGE SCALE GENOMIC DNA]</scope>
    <source>
        <strain evidence="1 2">A9</strain>
    </source>
</reference>
<proteinExistence type="predicted"/>